<organism evidence="1 2">
    <name type="scientific">Corynebacterium alimapuense</name>
    <dbReference type="NCBI Taxonomy" id="1576874"/>
    <lineage>
        <taxon>Bacteria</taxon>
        <taxon>Bacillati</taxon>
        <taxon>Actinomycetota</taxon>
        <taxon>Actinomycetes</taxon>
        <taxon>Mycobacteriales</taxon>
        <taxon>Corynebacteriaceae</taxon>
        <taxon>Corynebacterium</taxon>
    </lineage>
</organism>
<evidence type="ECO:0000313" key="1">
    <source>
        <dbReference type="EMBL" id="RNE49234.1"/>
    </source>
</evidence>
<evidence type="ECO:0000313" key="2">
    <source>
        <dbReference type="Proteomes" id="UP000266975"/>
    </source>
</evidence>
<dbReference type="OrthoDB" id="4423019at2"/>
<sequence length="163" mass="16778">MSNNPADLSPVTIARIVETMSGFGVDLDTHEDNEVATANLNGVLVTFAVLGSVAIVRADAVTEQTLGDADPTFYLAANQVNCVSFGARATVVDRAENLIIRTERDLPIAAGLNDAQLGGGLRAAVDAVLATQDGIKAAAEELDGVRASVEAELAEQEAAGQAD</sequence>
<comment type="caution">
    <text evidence="1">The sequence shown here is derived from an EMBL/GenBank/DDBJ whole genome shotgun (WGS) entry which is preliminary data.</text>
</comment>
<protein>
    <recommendedName>
        <fullName evidence="3">YbjN domain-containing protein</fullName>
    </recommendedName>
</protein>
<accession>A0A3M8K9P6</accession>
<dbReference type="Pfam" id="PF10722">
    <property type="entry name" value="YbjN"/>
    <property type="match status" value="1"/>
</dbReference>
<proteinExistence type="predicted"/>
<dbReference type="AlphaFoldDB" id="A0A3M8K9P6"/>
<dbReference type="RefSeq" id="WP_123047281.1">
    <property type="nucleotide sequence ID" value="NZ_PTJO01000003.1"/>
</dbReference>
<keyword evidence="2" id="KW-1185">Reference proteome</keyword>
<name>A0A3M8K9P6_9CORY</name>
<dbReference type="InterPro" id="IPR019660">
    <property type="entry name" value="Put_sensory_transdc_reg_YbjN"/>
</dbReference>
<evidence type="ECO:0008006" key="3">
    <source>
        <dbReference type="Google" id="ProtNLM"/>
    </source>
</evidence>
<reference evidence="1 2" key="1">
    <citation type="submission" date="2018-02" db="EMBL/GenBank/DDBJ databases">
        <title>Corynebacterium alimpuense sp. nov., a marine obligate actinomycete isolated from sediments of Valparaiso bay, Chile.</title>
        <authorList>
            <person name="Claverias F."/>
            <person name="Gonzales-Siles L."/>
            <person name="Salva-Serra F."/>
            <person name="Inganaes E."/>
            <person name="Molin K."/>
            <person name="Cumsille A."/>
            <person name="Undabarrena A."/>
            <person name="Couve E."/>
            <person name="Moore E.R.B."/>
            <person name="Gomila M."/>
            <person name="Camara B."/>
        </authorList>
    </citation>
    <scope>NUCLEOTIDE SEQUENCE [LARGE SCALE GENOMIC DNA]</scope>
    <source>
        <strain evidence="1 2">CCUG 69366</strain>
    </source>
</reference>
<dbReference type="EMBL" id="PTJO01000003">
    <property type="protein sequence ID" value="RNE49234.1"/>
    <property type="molecule type" value="Genomic_DNA"/>
</dbReference>
<gene>
    <name evidence="1" type="ORF">C5L39_02325</name>
</gene>
<dbReference type="Proteomes" id="UP000266975">
    <property type="component" value="Unassembled WGS sequence"/>
</dbReference>